<keyword evidence="5" id="KW-0223">Dioxygenase</keyword>
<dbReference type="Gene3D" id="1.25.40.10">
    <property type="entry name" value="Tetratricopeptide repeat domain"/>
    <property type="match status" value="1"/>
</dbReference>
<keyword evidence="2" id="KW-0479">Metal-binding</keyword>
<dbReference type="RefSeq" id="WP_189675706.1">
    <property type="nucleotide sequence ID" value="NZ_BNAQ01000002.1"/>
</dbReference>
<keyword evidence="6" id="KW-0560">Oxidoreductase</keyword>
<evidence type="ECO:0000256" key="3">
    <source>
        <dbReference type="ARBA" id="ARBA00022824"/>
    </source>
</evidence>
<evidence type="ECO:0000256" key="6">
    <source>
        <dbReference type="ARBA" id="ARBA00023002"/>
    </source>
</evidence>
<dbReference type="PANTHER" id="PTHR10869">
    <property type="entry name" value="PROLYL 4-HYDROXYLASE ALPHA SUBUNIT"/>
    <property type="match status" value="1"/>
</dbReference>
<dbReference type="InterPro" id="IPR011990">
    <property type="entry name" value="TPR-like_helical_dom_sf"/>
</dbReference>
<dbReference type="InterPro" id="IPR045054">
    <property type="entry name" value="P4HA-like"/>
</dbReference>
<evidence type="ECO:0000256" key="7">
    <source>
        <dbReference type="ARBA" id="ARBA00023004"/>
    </source>
</evidence>
<dbReference type="SUPFAM" id="SSF81901">
    <property type="entry name" value="HCP-like"/>
    <property type="match status" value="1"/>
</dbReference>
<organism evidence="10 11">
    <name type="scientific">Sphingomonas glacialis</name>
    <dbReference type="NCBI Taxonomy" id="658225"/>
    <lineage>
        <taxon>Bacteria</taxon>
        <taxon>Pseudomonadati</taxon>
        <taxon>Pseudomonadota</taxon>
        <taxon>Alphaproteobacteria</taxon>
        <taxon>Sphingomonadales</taxon>
        <taxon>Sphingomonadaceae</taxon>
        <taxon>Sphingomonas</taxon>
    </lineage>
</organism>
<dbReference type="PANTHER" id="PTHR10869:SF246">
    <property type="entry name" value="TRANSMEMBRANE PROLYL 4-HYDROXYLASE"/>
    <property type="match status" value="1"/>
</dbReference>
<comment type="caution">
    <text evidence="10">The sequence shown here is derived from an EMBL/GenBank/DDBJ whole genome shotgun (WGS) entry which is preliminary data.</text>
</comment>
<reference evidence="11" key="1">
    <citation type="journal article" date="2019" name="Int. J. Syst. Evol. Microbiol.">
        <title>The Global Catalogue of Microorganisms (GCM) 10K type strain sequencing project: providing services to taxonomists for standard genome sequencing and annotation.</title>
        <authorList>
            <consortium name="The Broad Institute Genomics Platform"/>
            <consortium name="The Broad Institute Genome Sequencing Center for Infectious Disease"/>
            <person name="Wu L."/>
            <person name="Ma J."/>
        </authorList>
    </citation>
    <scope>NUCLEOTIDE SEQUENCE [LARGE SCALE GENOMIC DNA]</scope>
    <source>
        <strain evidence="11">CGMCC 1.8957</strain>
    </source>
</reference>
<evidence type="ECO:0000256" key="8">
    <source>
        <dbReference type="ARBA" id="ARBA00023180"/>
    </source>
</evidence>
<sequence length="307" mass="33189">MPGNPPPPAWLVALERDANAGSGAALLELARLYLVGRDVPRDLPRARDYFARAAAAGEQAAAAVYRAFVANGTGGAPDWPAAVRLLEADHVDPDAAEQLSLIAAMALDETGAGPMPLVGEPLSAQPRILLFRRFLSNAEADYLVARATPRFQPALVVHPVTGQQIPDPIRTSNLAAFPLALEQPAIHAINRRIAAASQTDVRAGEPLTVLRYRPGQQYRAHLDTLPRVDNQRLATMLVYLNDGYGGGETHFPKIGLKVRAQKGDALLFYNVRDDGQPDPLTLHEGMVVSAGEKLVASRWIRQSRLML</sequence>
<evidence type="ECO:0000313" key="10">
    <source>
        <dbReference type="EMBL" id="GHH13690.1"/>
    </source>
</evidence>
<evidence type="ECO:0000313" key="11">
    <source>
        <dbReference type="Proteomes" id="UP000652430"/>
    </source>
</evidence>
<dbReference type="InterPro" id="IPR006597">
    <property type="entry name" value="Sel1-like"/>
</dbReference>
<evidence type="ECO:0000256" key="4">
    <source>
        <dbReference type="ARBA" id="ARBA00022896"/>
    </source>
</evidence>
<dbReference type="EMBL" id="BNAQ01000002">
    <property type="protein sequence ID" value="GHH13690.1"/>
    <property type="molecule type" value="Genomic_DNA"/>
</dbReference>
<dbReference type="PROSITE" id="PS51471">
    <property type="entry name" value="FE2OG_OXY"/>
    <property type="match status" value="1"/>
</dbReference>
<accession>A0ABQ3LI25</accession>
<comment type="cofactor">
    <cofactor evidence="1">
        <name>L-ascorbate</name>
        <dbReference type="ChEBI" id="CHEBI:38290"/>
    </cofactor>
</comment>
<dbReference type="SMART" id="SM00702">
    <property type="entry name" value="P4Hc"/>
    <property type="match status" value="1"/>
</dbReference>
<feature type="domain" description="Fe2OG dioxygenase" evidence="9">
    <location>
        <begin position="202"/>
        <end position="307"/>
    </location>
</feature>
<protein>
    <recommendedName>
        <fullName evidence="9">Fe2OG dioxygenase domain-containing protein</fullName>
    </recommendedName>
</protein>
<evidence type="ECO:0000256" key="2">
    <source>
        <dbReference type="ARBA" id="ARBA00022723"/>
    </source>
</evidence>
<evidence type="ECO:0000259" key="9">
    <source>
        <dbReference type="PROSITE" id="PS51471"/>
    </source>
</evidence>
<dbReference type="InterPro" id="IPR044862">
    <property type="entry name" value="Pro_4_hyd_alph_FE2OG_OXY"/>
</dbReference>
<keyword evidence="4" id="KW-0847">Vitamin C</keyword>
<keyword evidence="11" id="KW-1185">Reference proteome</keyword>
<name>A0ABQ3LI25_9SPHN</name>
<keyword evidence="8" id="KW-0325">Glycoprotein</keyword>
<dbReference type="Gene3D" id="2.60.120.620">
    <property type="entry name" value="q2cbj1_9rhob like domain"/>
    <property type="match status" value="1"/>
</dbReference>
<dbReference type="SMART" id="SM00671">
    <property type="entry name" value="SEL1"/>
    <property type="match status" value="1"/>
</dbReference>
<dbReference type="Proteomes" id="UP000652430">
    <property type="component" value="Unassembled WGS sequence"/>
</dbReference>
<proteinExistence type="predicted"/>
<keyword evidence="7" id="KW-0408">Iron</keyword>
<keyword evidence="3" id="KW-0256">Endoplasmic reticulum</keyword>
<dbReference type="InterPro" id="IPR006620">
    <property type="entry name" value="Pro_4_hyd_alph"/>
</dbReference>
<evidence type="ECO:0000256" key="5">
    <source>
        <dbReference type="ARBA" id="ARBA00022964"/>
    </source>
</evidence>
<dbReference type="Pfam" id="PF13640">
    <property type="entry name" value="2OG-FeII_Oxy_3"/>
    <property type="match status" value="1"/>
</dbReference>
<dbReference type="InterPro" id="IPR005123">
    <property type="entry name" value="Oxoglu/Fe-dep_dioxygenase_dom"/>
</dbReference>
<evidence type="ECO:0000256" key="1">
    <source>
        <dbReference type="ARBA" id="ARBA00001961"/>
    </source>
</evidence>
<gene>
    <name evidence="10" type="ORF">GCM10008023_14470</name>
</gene>